<evidence type="ECO:0000256" key="1">
    <source>
        <dbReference type="SAM" id="MobiDB-lite"/>
    </source>
</evidence>
<comment type="caution">
    <text evidence="2">The sequence shown here is derived from an EMBL/GenBank/DDBJ whole genome shotgun (WGS) entry which is preliminary data.</text>
</comment>
<evidence type="ECO:0000313" key="3">
    <source>
        <dbReference type="Proteomes" id="UP000037035"/>
    </source>
</evidence>
<evidence type="ECO:0000313" key="2">
    <source>
        <dbReference type="EMBL" id="KNZ44080.1"/>
    </source>
</evidence>
<dbReference type="AlphaFoldDB" id="A0A0L6U8G6"/>
<sequence>QVKDYCDTSGNGGLLEALIEFGLAHWLWDALSNIIGDNRAAPAEGDSELHDPLDILMAVLLSDTGKDTDWDRVSKSTWGRLSSSMLTAKERALNDDADDEEESSVHEGTNIIQPPASNSSGPPLAAPPISEPNPARLARVLLRLRHPLEHCLEDVVEQRRYQKKKIQWPPACS</sequence>
<name>A0A0L6U8G6_9BASI</name>
<organism evidence="2 3">
    <name type="scientific">Puccinia sorghi</name>
    <dbReference type="NCBI Taxonomy" id="27349"/>
    <lineage>
        <taxon>Eukaryota</taxon>
        <taxon>Fungi</taxon>
        <taxon>Dikarya</taxon>
        <taxon>Basidiomycota</taxon>
        <taxon>Pucciniomycotina</taxon>
        <taxon>Pucciniomycetes</taxon>
        <taxon>Pucciniales</taxon>
        <taxon>Pucciniaceae</taxon>
        <taxon>Puccinia</taxon>
    </lineage>
</organism>
<dbReference type="VEuPathDB" id="FungiDB:VP01_9523g1"/>
<feature type="non-terminal residue" evidence="2">
    <location>
        <position position="1"/>
    </location>
</feature>
<dbReference type="EMBL" id="LAVV01015185">
    <property type="protein sequence ID" value="KNZ44080.1"/>
    <property type="molecule type" value="Genomic_DNA"/>
</dbReference>
<accession>A0A0L6U8G6</accession>
<gene>
    <name evidence="2" type="ORF">VP01_9523g1</name>
</gene>
<reference evidence="2 3" key="1">
    <citation type="submission" date="2015-08" db="EMBL/GenBank/DDBJ databases">
        <title>Next Generation Sequencing and Analysis of the Genome of Puccinia sorghi L Schw, the Causal Agent of Maize Common Rust.</title>
        <authorList>
            <person name="Rochi L."/>
            <person name="Burguener G."/>
            <person name="Darino M."/>
            <person name="Turjanski A."/>
            <person name="Kreff E."/>
            <person name="Dieguez M.J."/>
            <person name="Sacco F."/>
        </authorList>
    </citation>
    <scope>NUCLEOTIDE SEQUENCE [LARGE SCALE GENOMIC DNA]</scope>
    <source>
        <strain evidence="2 3">RO10H11247</strain>
    </source>
</reference>
<keyword evidence="3" id="KW-1185">Reference proteome</keyword>
<proteinExistence type="predicted"/>
<feature type="region of interest" description="Disordered" evidence="1">
    <location>
        <begin position="93"/>
        <end position="132"/>
    </location>
</feature>
<dbReference type="Proteomes" id="UP000037035">
    <property type="component" value="Unassembled WGS sequence"/>
</dbReference>
<protein>
    <submittedName>
        <fullName evidence="2">Uncharacterized protein</fullName>
    </submittedName>
</protein>
<feature type="compositionally biased region" description="Polar residues" evidence="1">
    <location>
        <begin position="106"/>
        <end position="121"/>
    </location>
</feature>